<gene>
    <name evidence="1" type="ORF">ENT87_00080</name>
</gene>
<organism evidence="1">
    <name type="scientific">Ignisphaera aggregans</name>
    <dbReference type="NCBI Taxonomy" id="334771"/>
    <lineage>
        <taxon>Archaea</taxon>
        <taxon>Thermoproteota</taxon>
        <taxon>Thermoprotei</taxon>
        <taxon>Desulfurococcales</taxon>
        <taxon>Desulfurococcaceae</taxon>
        <taxon>Ignisphaera</taxon>
    </lineage>
</organism>
<dbReference type="Gene3D" id="2.120.10.10">
    <property type="match status" value="1"/>
</dbReference>
<sequence length="375" mass="42844">MHRVVYPKECEHIVVYRKNDEYAGWPFNGGLWRFGNSDVVVGFIRNRCAYRSLEDVSHRRVQYVDGQFVTIRSRDGGRTWLQDELKIIYNSKAELRAQLQYYLTLNKFPRPMPIDFTSSDTALATEPPLGIETGPTAYFVTRDRGYTWEGPYPLHIDGFDTIHARPSYIVDSNSGVMLFVQGLRYYEINRGYRSVEPEGRPMILVSEDGVSWRFLSYILPPNPEFPRICPSPAVLPDGRIVVALRVLGPGRDIQWTELYTSEDGGLTWRFTSRVNRWGAPASLLILRDGRLLCIYGYRVPPYGIRARVSGDGGMTWGPEIIIRDDGGSPDLGYPRATELQNGEILTIYYFNDKSDEIQCYGGIRYIAATVFTLPY</sequence>
<protein>
    <submittedName>
        <fullName evidence="1">Exo-alpha-sialidase</fullName>
    </submittedName>
</protein>
<dbReference type="EMBL" id="DTAI01000005">
    <property type="protein sequence ID" value="HGN35941.1"/>
    <property type="molecule type" value="Genomic_DNA"/>
</dbReference>
<proteinExistence type="predicted"/>
<comment type="caution">
    <text evidence="1">The sequence shown here is derived from an EMBL/GenBank/DDBJ whole genome shotgun (WGS) entry which is preliminary data.</text>
</comment>
<dbReference type="InterPro" id="IPR036278">
    <property type="entry name" value="Sialidase_sf"/>
</dbReference>
<reference evidence="1" key="1">
    <citation type="journal article" date="2020" name="mSystems">
        <title>Genome- and Community-Level Interaction Insights into Carbon Utilization and Element Cycling Functions of Hydrothermarchaeota in Hydrothermal Sediment.</title>
        <authorList>
            <person name="Zhou Z."/>
            <person name="Liu Y."/>
            <person name="Xu W."/>
            <person name="Pan J."/>
            <person name="Luo Z.H."/>
            <person name="Li M."/>
        </authorList>
    </citation>
    <scope>NUCLEOTIDE SEQUENCE [LARGE SCALE GENOMIC DNA]</scope>
    <source>
        <strain evidence="1">SpSt-618</strain>
    </source>
</reference>
<accession>A0A7J3I5T0</accession>
<name>A0A7J3I5T0_9CREN</name>
<dbReference type="AlphaFoldDB" id="A0A7J3I5T0"/>
<dbReference type="CDD" id="cd15482">
    <property type="entry name" value="Sialidase_non-viral"/>
    <property type="match status" value="1"/>
</dbReference>
<evidence type="ECO:0000313" key="1">
    <source>
        <dbReference type="EMBL" id="HGN35941.1"/>
    </source>
</evidence>
<dbReference type="SUPFAM" id="SSF50939">
    <property type="entry name" value="Sialidases"/>
    <property type="match status" value="1"/>
</dbReference>